<feature type="compositionally biased region" description="Polar residues" evidence="3">
    <location>
        <begin position="25"/>
        <end position="37"/>
    </location>
</feature>
<proteinExistence type="inferred from homology"/>
<feature type="signal peptide" evidence="4">
    <location>
        <begin position="1"/>
        <end position="30"/>
    </location>
</feature>
<comment type="similarity">
    <text evidence="1">Belongs to the STIG1 family.</text>
</comment>
<dbReference type="InterPro" id="IPR006969">
    <property type="entry name" value="Stig-like"/>
</dbReference>
<name>A0AAD5H713_9CHLO</name>
<dbReference type="PANTHER" id="PTHR33227:SF54">
    <property type="entry name" value="PROTEIN STIG1"/>
    <property type="match status" value="1"/>
</dbReference>
<dbReference type="AlphaFoldDB" id="A0AAD5H713"/>
<dbReference type="EMBL" id="JADXDR010000061">
    <property type="protein sequence ID" value="KAI7841642.1"/>
    <property type="molecule type" value="Genomic_DNA"/>
</dbReference>
<sequence>MPAPRLRKAVVALAAMLIVAIVTTQRPASASRPSSETDVNDIENPAPKTGVHDRMLGQAVAKPANASLAATAAAPKKPPTLNSVCPKDRSCSGQCCHVLSDPNNCGVCGRTCGNGRQCNQGDCVQVTAPGKVKNLPKREAQ</sequence>
<keyword evidence="2 4" id="KW-0732">Signal</keyword>
<feature type="chain" id="PRO_5042080055" evidence="4">
    <location>
        <begin position="31"/>
        <end position="141"/>
    </location>
</feature>
<organism evidence="5 6">
    <name type="scientific">Chlorella ohadii</name>
    <dbReference type="NCBI Taxonomy" id="2649997"/>
    <lineage>
        <taxon>Eukaryota</taxon>
        <taxon>Viridiplantae</taxon>
        <taxon>Chlorophyta</taxon>
        <taxon>core chlorophytes</taxon>
        <taxon>Trebouxiophyceae</taxon>
        <taxon>Chlorellales</taxon>
        <taxon>Chlorellaceae</taxon>
        <taxon>Chlorella clade</taxon>
        <taxon>Chlorella</taxon>
    </lineage>
</organism>
<dbReference type="Pfam" id="PF04885">
    <property type="entry name" value="Stig1"/>
    <property type="match status" value="1"/>
</dbReference>
<evidence type="ECO:0000256" key="4">
    <source>
        <dbReference type="SAM" id="SignalP"/>
    </source>
</evidence>
<evidence type="ECO:0000313" key="6">
    <source>
        <dbReference type="Proteomes" id="UP001205105"/>
    </source>
</evidence>
<feature type="region of interest" description="Disordered" evidence="3">
    <location>
        <begin position="25"/>
        <end position="50"/>
    </location>
</feature>
<keyword evidence="6" id="KW-1185">Reference proteome</keyword>
<evidence type="ECO:0000313" key="5">
    <source>
        <dbReference type="EMBL" id="KAI7841642.1"/>
    </source>
</evidence>
<dbReference type="Proteomes" id="UP001205105">
    <property type="component" value="Unassembled WGS sequence"/>
</dbReference>
<reference evidence="5" key="1">
    <citation type="submission" date="2020-11" db="EMBL/GenBank/DDBJ databases">
        <title>Chlorella ohadii genome sequencing and assembly.</title>
        <authorList>
            <person name="Murik O."/>
            <person name="Treves H."/>
            <person name="Kedem I."/>
            <person name="Shotland Y."/>
            <person name="Kaplan A."/>
        </authorList>
    </citation>
    <scope>NUCLEOTIDE SEQUENCE</scope>
    <source>
        <strain evidence="5">1</strain>
    </source>
</reference>
<comment type="caution">
    <text evidence="5">The sequence shown here is derived from an EMBL/GenBank/DDBJ whole genome shotgun (WGS) entry which is preliminary data.</text>
</comment>
<evidence type="ECO:0000256" key="3">
    <source>
        <dbReference type="SAM" id="MobiDB-lite"/>
    </source>
</evidence>
<accession>A0AAD5H713</accession>
<evidence type="ECO:0000256" key="1">
    <source>
        <dbReference type="ARBA" id="ARBA00006010"/>
    </source>
</evidence>
<protein>
    <submittedName>
        <fullName evidence="5">Uncharacterized protein</fullName>
    </submittedName>
</protein>
<gene>
    <name evidence="5" type="ORF">COHA_004662</name>
</gene>
<evidence type="ECO:0000256" key="2">
    <source>
        <dbReference type="ARBA" id="ARBA00022729"/>
    </source>
</evidence>
<dbReference type="PANTHER" id="PTHR33227">
    <property type="entry name" value="STIGMA-SPECIFIC STIG1-LIKE PROTEIN 3"/>
    <property type="match status" value="1"/>
</dbReference>